<dbReference type="PRINTS" id="PR00509">
    <property type="entry name" value="PGMPMM"/>
</dbReference>
<evidence type="ECO:0000259" key="7">
    <source>
        <dbReference type="Pfam" id="PF00408"/>
    </source>
</evidence>
<evidence type="ECO:0000256" key="2">
    <source>
        <dbReference type="ARBA" id="ARBA00010231"/>
    </source>
</evidence>
<feature type="domain" description="Alpha-D-phosphohexomutase alpha/beta/alpha" evidence="9">
    <location>
        <begin position="162"/>
        <end position="262"/>
    </location>
</feature>
<evidence type="ECO:0000256" key="1">
    <source>
        <dbReference type="ARBA" id="ARBA00001946"/>
    </source>
</evidence>
<dbReference type="PANTHER" id="PTHR43771">
    <property type="entry name" value="PHOSPHOMANNOMUTASE"/>
    <property type="match status" value="1"/>
</dbReference>
<feature type="domain" description="Alpha-D-phosphohexomutase alpha/beta/alpha" evidence="10">
    <location>
        <begin position="268"/>
        <end position="376"/>
    </location>
</feature>
<name>A0A6J6CDK8_9ZZZZ</name>
<evidence type="ECO:0000313" key="11">
    <source>
        <dbReference type="EMBL" id="CAB4549411.1"/>
    </source>
</evidence>
<comment type="similarity">
    <text evidence="2">Belongs to the phosphohexose mutase family.</text>
</comment>
<keyword evidence="3" id="KW-0597">Phosphoprotein</keyword>
<dbReference type="Pfam" id="PF02878">
    <property type="entry name" value="PGM_PMM_I"/>
    <property type="match status" value="1"/>
</dbReference>
<dbReference type="InterPro" id="IPR005845">
    <property type="entry name" value="A-D-PHexomutase_a/b/a-II"/>
</dbReference>
<evidence type="ECO:0000259" key="10">
    <source>
        <dbReference type="Pfam" id="PF02880"/>
    </source>
</evidence>
<feature type="domain" description="Alpha-D-phosphohexomutase C-terminal" evidence="7">
    <location>
        <begin position="381"/>
        <end position="451"/>
    </location>
</feature>
<proteinExistence type="inferred from homology"/>
<dbReference type="Gene3D" id="3.40.120.10">
    <property type="entry name" value="Alpha-D-Glucose-1,6-Bisphosphate, subunit A, domain 3"/>
    <property type="match status" value="3"/>
</dbReference>
<dbReference type="SUPFAM" id="SSF55957">
    <property type="entry name" value="Phosphoglucomutase, C-terminal domain"/>
    <property type="match status" value="1"/>
</dbReference>
<sequence length="456" mass="48827">MSDHASPADLSRIVKAYDVRGTVPDQMNAEVAHALGVAFAHFVGGPTVLVGRDMRPSGDELVAEFSRGVMEQGLDVIDLGLASTDLVYYAAGTLDAPGAIFTASHNPAQYNGVKFCLAGARPVGQDTGLAQVRETAERVLDGGGPAPAARAGSRAERNLLSAFADHVVSFVDTTALRPLRVVADTANGMGGLVVPAVFERIPQVTLEVMYGELDGTFPNHPADPLQPENQRDLQARVVSGGFDVGLAFDGDADRVFVVDESGRGLSGSTTTAMLAATILRRHPGATILHNLICSRAVPEVIRENGGVPVRTKVGHSFIKQVMAETGAVFGGEHSAHYYFLDNFRADSGLIASMFVLDELSRSQSALSIVRKPYERYSSSGEINTHVDDPLAVIERVAASFPDAELDRLDGLTVDCGRWWFNLRPSNTEPLLRLNLEAPDRNECDQRVVEVLALVTI</sequence>
<evidence type="ECO:0000256" key="3">
    <source>
        <dbReference type="ARBA" id="ARBA00022553"/>
    </source>
</evidence>
<dbReference type="InterPro" id="IPR005844">
    <property type="entry name" value="A-D-PHexomutase_a/b/a-I"/>
</dbReference>
<dbReference type="GO" id="GO:0005975">
    <property type="term" value="P:carbohydrate metabolic process"/>
    <property type="evidence" value="ECO:0007669"/>
    <property type="project" value="InterPro"/>
</dbReference>
<dbReference type="EMBL" id="CAEZSR010000023">
    <property type="protein sequence ID" value="CAB4549411.1"/>
    <property type="molecule type" value="Genomic_DNA"/>
</dbReference>
<keyword evidence="5" id="KW-0460">Magnesium</keyword>
<dbReference type="InterPro" id="IPR005846">
    <property type="entry name" value="A-D-PHexomutase_a/b/a-III"/>
</dbReference>
<dbReference type="InterPro" id="IPR005843">
    <property type="entry name" value="A-D-PHexomutase_C"/>
</dbReference>
<dbReference type="CDD" id="cd03089">
    <property type="entry name" value="PMM_PGM"/>
    <property type="match status" value="1"/>
</dbReference>
<dbReference type="Pfam" id="PF00408">
    <property type="entry name" value="PGM_PMM_IV"/>
    <property type="match status" value="1"/>
</dbReference>
<dbReference type="PANTHER" id="PTHR43771:SF1">
    <property type="entry name" value="PHOSPHOMANNOMUTASE"/>
    <property type="match status" value="1"/>
</dbReference>
<dbReference type="Pfam" id="PF02879">
    <property type="entry name" value="PGM_PMM_II"/>
    <property type="match status" value="1"/>
</dbReference>
<dbReference type="InterPro" id="IPR005841">
    <property type="entry name" value="Alpha-D-phosphohexomutase_SF"/>
</dbReference>
<protein>
    <submittedName>
        <fullName evidence="11">Unannotated protein</fullName>
    </submittedName>
</protein>
<dbReference type="Pfam" id="PF02880">
    <property type="entry name" value="PGM_PMM_III"/>
    <property type="match status" value="1"/>
</dbReference>
<evidence type="ECO:0000256" key="4">
    <source>
        <dbReference type="ARBA" id="ARBA00022723"/>
    </source>
</evidence>
<dbReference type="GO" id="GO:0016868">
    <property type="term" value="F:intramolecular phosphotransferase activity"/>
    <property type="evidence" value="ECO:0007669"/>
    <property type="project" value="InterPro"/>
</dbReference>
<dbReference type="SUPFAM" id="SSF53738">
    <property type="entry name" value="Phosphoglucomutase, first 3 domains"/>
    <property type="match status" value="3"/>
</dbReference>
<accession>A0A6J6CDK8</accession>
<keyword evidence="4" id="KW-0479">Metal-binding</keyword>
<dbReference type="GO" id="GO:0046872">
    <property type="term" value="F:metal ion binding"/>
    <property type="evidence" value="ECO:0007669"/>
    <property type="project" value="UniProtKB-KW"/>
</dbReference>
<dbReference type="InterPro" id="IPR016055">
    <property type="entry name" value="A-D-PHexomutase_a/b/a-I/II/III"/>
</dbReference>
<dbReference type="Gene3D" id="3.30.310.50">
    <property type="entry name" value="Alpha-D-phosphohexomutase, C-terminal domain"/>
    <property type="match status" value="1"/>
</dbReference>
<keyword evidence="6" id="KW-0413">Isomerase</keyword>
<evidence type="ECO:0000259" key="8">
    <source>
        <dbReference type="Pfam" id="PF02878"/>
    </source>
</evidence>
<dbReference type="InterPro" id="IPR036900">
    <property type="entry name" value="A-D-PHexomutase_C_sf"/>
</dbReference>
<gene>
    <name evidence="11" type="ORF">UFOPK1493_00935</name>
</gene>
<reference evidence="11" key="1">
    <citation type="submission" date="2020-05" db="EMBL/GenBank/DDBJ databases">
        <authorList>
            <person name="Chiriac C."/>
            <person name="Salcher M."/>
            <person name="Ghai R."/>
            <person name="Kavagutti S V."/>
        </authorList>
    </citation>
    <scope>NUCLEOTIDE SEQUENCE</scope>
</reference>
<comment type="cofactor">
    <cofactor evidence="1">
        <name>Mg(2+)</name>
        <dbReference type="ChEBI" id="CHEBI:18420"/>
    </cofactor>
</comment>
<organism evidence="11">
    <name type="scientific">freshwater metagenome</name>
    <dbReference type="NCBI Taxonomy" id="449393"/>
    <lineage>
        <taxon>unclassified sequences</taxon>
        <taxon>metagenomes</taxon>
        <taxon>ecological metagenomes</taxon>
    </lineage>
</organism>
<feature type="domain" description="Alpha-D-phosphohexomutase alpha/beta/alpha" evidence="8">
    <location>
        <begin position="13"/>
        <end position="127"/>
    </location>
</feature>
<evidence type="ECO:0000259" key="9">
    <source>
        <dbReference type="Pfam" id="PF02879"/>
    </source>
</evidence>
<evidence type="ECO:0000256" key="6">
    <source>
        <dbReference type="ARBA" id="ARBA00023235"/>
    </source>
</evidence>
<evidence type="ECO:0000256" key="5">
    <source>
        <dbReference type="ARBA" id="ARBA00022842"/>
    </source>
</evidence>
<dbReference type="AlphaFoldDB" id="A0A6J6CDK8"/>